<evidence type="ECO:0000256" key="3">
    <source>
        <dbReference type="ARBA" id="ARBA00022723"/>
    </source>
</evidence>
<reference evidence="6" key="2">
    <citation type="submission" date="2025-08" db="UniProtKB">
        <authorList>
            <consortium name="Ensembl"/>
        </authorList>
    </citation>
    <scope>IDENTIFICATION</scope>
</reference>
<dbReference type="Ensembl" id="ENSTRUT00000051783.2">
    <property type="protein sequence ID" value="ENSTRUP00000056084.2"/>
    <property type="gene ID" value="ENSTRUG00000023865.2"/>
</dbReference>
<evidence type="ECO:0000256" key="4">
    <source>
        <dbReference type="ARBA" id="ARBA00023004"/>
    </source>
</evidence>
<reference evidence="6" key="3">
    <citation type="submission" date="2025-09" db="UniProtKB">
        <authorList>
            <consortium name="Ensembl"/>
        </authorList>
    </citation>
    <scope>IDENTIFICATION</scope>
</reference>
<accession>A0A3B5KL87</accession>
<dbReference type="GeneID" id="101065862"/>
<dbReference type="Pfam" id="PF00067">
    <property type="entry name" value="p450"/>
    <property type="match status" value="1"/>
</dbReference>
<dbReference type="Proteomes" id="UP000005226">
    <property type="component" value="Chromosome 6"/>
</dbReference>
<dbReference type="FunFam" id="1.10.630.10:FF:000150">
    <property type="entry name" value="beta-amyrin 11-oxidase"/>
    <property type="match status" value="1"/>
</dbReference>
<evidence type="ECO:0000256" key="2">
    <source>
        <dbReference type="ARBA" id="ARBA00022617"/>
    </source>
</evidence>
<dbReference type="SUPFAM" id="SSF48264">
    <property type="entry name" value="Cytochrome P450"/>
    <property type="match status" value="1"/>
</dbReference>
<dbReference type="GO" id="GO:0016125">
    <property type="term" value="P:sterol metabolic process"/>
    <property type="evidence" value="ECO:0007669"/>
    <property type="project" value="TreeGrafter"/>
</dbReference>
<keyword evidence="7" id="KW-1185">Reference proteome</keyword>
<sequence length="512" mass="56729">MAPVIVHCTCNCPLHLNASLRRCVVYGASEKTVPAAEGNHLTRWTSARKVDFENLHTDERIYSELELCGETQRCCSLVKVHKILLRMSKLPGNAGVSVLGDKSLEFYRDPISFCRQRMEKHGSRLFLCRMLNRPTVFICSVRGVRELLCEKSSVFVKDPTDLMTNVYGDTLVTTNGEEACLLRLSLTSLLTGSSLESCSGSISSMCERHLKDLSGRPQCVYSVFKRLGTELVLGLFLNVRAEEQPELYQEIVNLCTQHWHGLISAPLNVKSPLWSSGFSTALEARDKLMDIIKNKLQSDKQGFVGALGSLPLPDSSCAPQHLLLFISALIPKALASLLTSFSLVLAGDEQARGRAAHDPEYLHGVLMEVQRLWPPFIGGRRLADQDSTIAGFKVPKGHGAIYVSHAVHRDPDVFQQPDSFLPERWSGRNAGQESLLCSFGGGPRSCIGFKLTNVFLKEAFSYLLQHYHWRLDPPSQDLEYKWLPVSRPADPPTISFSRLDQTGSDGSGAGVL</sequence>
<dbReference type="STRING" id="31033.ENSTRUP00000056084"/>
<keyword evidence="2 5" id="KW-0349">Heme</keyword>
<dbReference type="PANTHER" id="PTHR24286:SF252">
    <property type="entry name" value="CYTOCHROME P450 26B1"/>
    <property type="match status" value="1"/>
</dbReference>
<dbReference type="PANTHER" id="PTHR24286">
    <property type="entry name" value="CYTOCHROME P450 26"/>
    <property type="match status" value="1"/>
</dbReference>
<proteinExistence type="inferred from homology"/>
<dbReference type="OMA" id="QNLEYKW"/>
<organism evidence="6 7">
    <name type="scientific">Takifugu rubripes</name>
    <name type="common">Japanese pufferfish</name>
    <name type="synonym">Fugu rubripes</name>
    <dbReference type="NCBI Taxonomy" id="31033"/>
    <lineage>
        <taxon>Eukaryota</taxon>
        <taxon>Metazoa</taxon>
        <taxon>Chordata</taxon>
        <taxon>Craniata</taxon>
        <taxon>Vertebrata</taxon>
        <taxon>Euteleostomi</taxon>
        <taxon>Actinopterygii</taxon>
        <taxon>Neopterygii</taxon>
        <taxon>Teleostei</taxon>
        <taxon>Neoteleostei</taxon>
        <taxon>Acanthomorphata</taxon>
        <taxon>Eupercaria</taxon>
        <taxon>Tetraodontiformes</taxon>
        <taxon>Tetradontoidea</taxon>
        <taxon>Tetraodontidae</taxon>
        <taxon>Takifugu</taxon>
    </lineage>
</organism>
<keyword evidence="4 5" id="KW-0408">Iron</keyword>
<dbReference type="InterPro" id="IPR002397">
    <property type="entry name" value="Cyt_P450_B"/>
</dbReference>
<dbReference type="KEGG" id="tru:101065862"/>
<dbReference type="GO" id="GO:0004497">
    <property type="term" value="F:monooxygenase activity"/>
    <property type="evidence" value="ECO:0007669"/>
    <property type="project" value="UniProtKB-KW"/>
</dbReference>
<dbReference type="RefSeq" id="XP_011618344.2">
    <property type="nucleotide sequence ID" value="XM_011620042.2"/>
</dbReference>
<keyword evidence="3 5" id="KW-0479">Metal-binding</keyword>
<dbReference type="GO" id="GO:0020037">
    <property type="term" value="F:heme binding"/>
    <property type="evidence" value="ECO:0007669"/>
    <property type="project" value="InterPro"/>
</dbReference>
<reference evidence="6 7" key="1">
    <citation type="journal article" date="2011" name="Genome Biol. Evol.">
        <title>Integration of the genetic map and genome assembly of fugu facilitates insights into distinct features of genome evolution in teleosts and mammals.</title>
        <authorList>
            <person name="Kai W."/>
            <person name="Kikuchi K."/>
            <person name="Tohari S."/>
            <person name="Chew A.K."/>
            <person name="Tay A."/>
            <person name="Fujiwara A."/>
            <person name="Hosoya S."/>
            <person name="Suetake H."/>
            <person name="Naruse K."/>
            <person name="Brenner S."/>
            <person name="Suzuki Y."/>
            <person name="Venkatesh B."/>
        </authorList>
    </citation>
    <scope>NUCLEOTIDE SEQUENCE [LARGE SCALE GENOMIC DNA]</scope>
</reference>
<comment type="similarity">
    <text evidence="1 5">Belongs to the cytochrome P450 family.</text>
</comment>
<dbReference type="InterPro" id="IPR017972">
    <property type="entry name" value="Cyt_P450_CS"/>
</dbReference>
<dbReference type="InParanoid" id="A0A3B5KL87"/>
<dbReference type="InterPro" id="IPR001128">
    <property type="entry name" value="Cyt_P450"/>
</dbReference>
<evidence type="ECO:0000313" key="7">
    <source>
        <dbReference type="Proteomes" id="UP000005226"/>
    </source>
</evidence>
<dbReference type="GO" id="GO:0005506">
    <property type="term" value="F:iron ion binding"/>
    <property type="evidence" value="ECO:0007669"/>
    <property type="project" value="InterPro"/>
</dbReference>
<dbReference type="PROSITE" id="PS00086">
    <property type="entry name" value="CYTOCHROME_P450"/>
    <property type="match status" value="1"/>
</dbReference>
<keyword evidence="5" id="KW-0503">Monooxygenase</keyword>
<protein>
    <submittedName>
        <fullName evidence="6">Putative cytochrome P450 120</fullName>
    </submittedName>
</protein>
<dbReference type="GO" id="GO:0016705">
    <property type="term" value="F:oxidoreductase activity, acting on paired donors, with incorporation or reduction of molecular oxygen"/>
    <property type="evidence" value="ECO:0007669"/>
    <property type="project" value="InterPro"/>
</dbReference>
<dbReference type="Gene3D" id="1.10.630.10">
    <property type="entry name" value="Cytochrome P450"/>
    <property type="match status" value="1"/>
</dbReference>
<dbReference type="InterPro" id="IPR036396">
    <property type="entry name" value="Cyt_P450_sf"/>
</dbReference>
<gene>
    <name evidence="6" type="primary">LOC101065862</name>
</gene>
<dbReference type="PRINTS" id="PR00359">
    <property type="entry name" value="BP450"/>
</dbReference>
<dbReference type="OrthoDB" id="1470350at2759"/>
<evidence type="ECO:0000313" key="6">
    <source>
        <dbReference type="Ensembl" id="ENSTRUP00000056084.2"/>
    </source>
</evidence>
<evidence type="ECO:0000256" key="1">
    <source>
        <dbReference type="ARBA" id="ARBA00010617"/>
    </source>
</evidence>
<name>A0A3B5KL87_TAKRU</name>
<evidence type="ECO:0000256" key="5">
    <source>
        <dbReference type="RuleBase" id="RU000461"/>
    </source>
</evidence>
<dbReference type="RefSeq" id="XP_029693500.1">
    <property type="nucleotide sequence ID" value="XM_029837640.1"/>
</dbReference>
<dbReference type="AlphaFoldDB" id="A0A3B5KL87"/>
<keyword evidence="5" id="KW-0560">Oxidoreductase</keyword>
<dbReference type="GeneTree" id="ENSGT00940000168590"/>